<comment type="catalytic activity">
    <reaction evidence="8">
        <text>L-seryl-[protein] + ATP = O-phospho-L-seryl-[protein] + ADP + H(+)</text>
        <dbReference type="Rhea" id="RHEA:17989"/>
        <dbReference type="Rhea" id="RHEA-COMP:9863"/>
        <dbReference type="Rhea" id="RHEA-COMP:11604"/>
        <dbReference type="ChEBI" id="CHEBI:15378"/>
        <dbReference type="ChEBI" id="CHEBI:29999"/>
        <dbReference type="ChEBI" id="CHEBI:30616"/>
        <dbReference type="ChEBI" id="CHEBI:83421"/>
        <dbReference type="ChEBI" id="CHEBI:456216"/>
        <dbReference type="EC" id="2.7.11.1"/>
    </reaction>
</comment>
<keyword evidence="4" id="KW-0547">Nucleotide-binding</keyword>
<evidence type="ECO:0000256" key="9">
    <source>
        <dbReference type="SAM" id="MobiDB-lite"/>
    </source>
</evidence>
<dbReference type="InterPro" id="IPR001245">
    <property type="entry name" value="Ser-Thr/Tyr_kinase_cat_dom"/>
</dbReference>
<keyword evidence="3" id="KW-0808">Transferase</keyword>
<evidence type="ECO:0000313" key="12">
    <source>
        <dbReference type="Proteomes" id="UP000789342"/>
    </source>
</evidence>
<dbReference type="EMBL" id="CAJVPV010020423">
    <property type="protein sequence ID" value="CAG8714615.1"/>
    <property type="molecule type" value="Genomic_DNA"/>
</dbReference>
<dbReference type="PROSITE" id="PS50011">
    <property type="entry name" value="PROTEIN_KINASE_DOM"/>
    <property type="match status" value="1"/>
</dbReference>
<evidence type="ECO:0000256" key="6">
    <source>
        <dbReference type="ARBA" id="ARBA00022840"/>
    </source>
</evidence>
<organism evidence="11 12">
    <name type="scientific">Acaulospora morrowiae</name>
    <dbReference type="NCBI Taxonomy" id="94023"/>
    <lineage>
        <taxon>Eukaryota</taxon>
        <taxon>Fungi</taxon>
        <taxon>Fungi incertae sedis</taxon>
        <taxon>Mucoromycota</taxon>
        <taxon>Glomeromycotina</taxon>
        <taxon>Glomeromycetes</taxon>
        <taxon>Diversisporales</taxon>
        <taxon>Acaulosporaceae</taxon>
        <taxon>Acaulospora</taxon>
    </lineage>
</organism>
<evidence type="ECO:0000259" key="10">
    <source>
        <dbReference type="PROSITE" id="PS50011"/>
    </source>
</evidence>
<evidence type="ECO:0000256" key="4">
    <source>
        <dbReference type="ARBA" id="ARBA00022741"/>
    </source>
</evidence>
<dbReference type="SUPFAM" id="SSF56112">
    <property type="entry name" value="Protein kinase-like (PK-like)"/>
    <property type="match status" value="1"/>
</dbReference>
<feature type="domain" description="Protein kinase" evidence="10">
    <location>
        <begin position="125"/>
        <end position="414"/>
    </location>
</feature>
<feature type="non-terminal residue" evidence="11">
    <location>
        <position position="425"/>
    </location>
</feature>
<dbReference type="PANTHER" id="PTHR48012:SF10">
    <property type="entry name" value="FI20177P1"/>
    <property type="match status" value="1"/>
</dbReference>
<evidence type="ECO:0000256" key="5">
    <source>
        <dbReference type="ARBA" id="ARBA00022777"/>
    </source>
</evidence>
<keyword evidence="12" id="KW-1185">Reference proteome</keyword>
<dbReference type="SMART" id="SM00220">
    <property type="entry name" value="S_TKc"/>
    <property type="match status" value="1"/>
</dbReference>
<feature type="region of interest" description="Disordered" evidence="9">
    <location>
        <begin position="25"/>
        <end position="47"/>
    </location>
</feature>
<protein>
    <submittedName>
        <fullName evidence="11">14697_t:CDS:1</fullName>
    </submittedName>
</protein>
<dbReference type="Pfam" id="PF00069">
    <property type="entry name" value="Pkinase"/>
    <property type="match status" value="1"/>
</dbReference>
<dbReference type="GO" id="GO:0004674">
    <property type="term" value="F:protein serine/threonine kinase activity"/>
    <property type="evidence" value="ECO:0007669"/>
    <property type="project" value="UniProtKB-KW"/>
</dbReference>
<proteinExistence type="inferred from homology"/>
<dbReference type="PRINTS" id="PR00109">
    <property type="entry name" value="TYRKINASE"/>
</dbReference>
<reference evidence="11" key="1">
    <citation type="submission" date="2021-06" db="EMBL/GenBank/DDBJ databases">
        <authorList>
            <person name="Kallberg Y."/>
            <person name="Tangrot J."/>
            <person name="Rosling A."/>
        </authorList>
    </citation>
    <scope>NUCLEOTIDE SEQUENCE</scope>
    <source>
        <strain evidence="11">CL551</strain>
    </source>
</reference>
<sequence>NENEEDYAIPVNRQKIRESRYAAFSNKNKNGSKNKRRNSIHTTSSISSNNSINVFSVAHSTIDNDYQVDTNITNYSTSEEDGKNYQLHGNHGDVVIVDEKSESENKEYWINRITKMVEDDDPRKTFTLESVSSGGNGKVYKATNKINQQTLAIKAISLSTSKMPNITYAEVMCTRIMKHPNIIVNHKQCITNNNCDVRYEGEHKRGVHQSNGELHENNNNRSTTNSSIICGNNTLYLIMEFCSAGSLWDVRNRKKNKRFSELEVGYIMREVLRGLEYVHGMGIIHRDIKAQNILIGNDGLIKIADFGSASLHSKASLKLGTLYWMAPEVLRDNQVYDCKVDIWSLGIMAIELFDGRPPWYPMGQRRVVELIRTVGTPPLPSGISEDFESFLRDCLKVNPRERPDARELMLHPFLACAEINGIHVE</sequence>
<keyword evidence="5" id="KW-0418">Kinase</keyword>
<comment type="caution">
    <text evidence="11">The sequence shown here is derived from an EMBL/GenBank/DDBJ whole genome shotgun (WGS) entry which is preliminary data.</text>
</comment>
<comment type="catalytic activity">
    <reaction evidence="7">
        <text>L-threonyl-[protein] + ATP = O-phospho-L-threonyl-[protein] + ADP + H(+)</text>
        <dbReference type="Rhea" id="RHEA:46608"/>
        <dbReference type="Rhea" id="RHEA-COMP:11060"/>
        <dbReference type="Rhea" id="RHEA-COMP:11605"/>
        <dbReference type="ChEBI" id="CHEBI:15378"/>
        <dbReference type="ChEBI" id="CHEBI:30013"/>
        <dbReference type="ChEBI" id="CHEBI:30616"/>
        <dbReference type="ChEBI" id="CHEBI:61977"/>
        <dbReference type="ChEBI" id="CHEBI:456216"/>
        <dbReference type="EC" id="2.7.11.1"/>
    </reaction>
</comment>
<dbReference type="InterPro" id="IPR000719">
    <property type="entry name" value="Prot_kinase_dom"/>
</dbReference>
<gene>
    <name evidence="11" type="ORF">AMORRO_LOCUS12916</name>
</gene>
<dbReference type="OrthoDB" id="266718at2759"/>
<keyword evidence="2" id="KW-0723">Serine/threonine-protein kinase</keyword>
<accession>A0A9N9I0W5</accession>
<dbReference type="PANTHER" id="PTHR48012">
    <property type="entry name" value="STERILE20-LIKE KINASE, ISOFORM B-RELATED"/>
    <property type="match status" value="1"/>
</dbReference>
<evidence type="ECO:0000256" key="3">
    <source>
        <dbReference type="ARBA" id="ARBA00022679"/>
    </source>
</evidence>
<evidence type="ECO:0000256" key="1">
    <source>
        <dbReference type="ARBA" id="ARBA00008874"/>
    </source>
</evidence>
<dbReference type="InterPro" id="IPR008271">
    <property type="entry name" value="Ser/Thr_kinase_AS"/>
</dbReference>
<evidence type="ECO:0000313" key="11">
    <source>
        <dbReference type="EMBL" id="CAG8714615.1"/>
    </source>
</evidence>
<dbReference type="GO" id="GO:0005737">
    <property type="term" value="C:cytoplasm"/>
    <property type="evidence" value="ECO:0007669"/>
    <property type="project" value="TreeGrafter"/>
</dbReference>
<evidence type="ECO:0000256" key="7">
    <source>
        <dbReference type="ARBA" id="ARBA00047899"/>
    </source>
</evidence>
<comment type="similarity">
    <text evidence="1">Belongs to the protein kinase superfamily. STE Ser/Thr protein kinase family. STE20 subfamily.</text>
</comment>
<feature type="compositionally biased region" description="Basic residues" evidence="9">
    <location>
        <begin position="30"/>
        <end position="39"/>
    </location>
</feature>
<dbReference type="Gene3D" id="1.10.510.10">
    <property type="entry name" value="Transferase(Phosphotransferase) domain 1"/>
    <property type="match status" value="1"/>
</dbReference>
<dbReference type="PROSITE" id="PS00108">
    <property type="entry name" value="PROTEIN_KINASE_ST"/>
    <property type="match status" value="1"/>
</dbReference>
<evidence type="ECO:0000256" key="2">
    <source>
        <dbReference type="ARBA" id="ARBA00022527"/>
    </source>
</evidence>
<name>A0A9N9I0W5_9GLOM</name>
<dbReference type="Gene3D" id="3.30.200.20">
    <property type="entry name" value="Phosphorylase Kinase, domain 1"/>
    <property type="match status" value="1"/>
</dbReference>
<dbReference type="InterPro" id="IPR050629">
    <property type="entry name" value="STE20/SPS1-PAK"/>
</dbReference>
<dbReference type="InterPro" id="IPR011009">
    <property type="entry name" value="Kinase-like_dom_sf"/>
</dbReference>
<evidence type="ECO:0000256" key="8">
    <source>
        <dbReference type="ARBA" id="ARBA00048679"/>
    </source>
</evidence>
<dbReference type="AlphaFoldDB" id="A0A9N9I0W5"/>
<dbReference type="Proteomes" id="UP000789342">
    <property type="component" value="Unassembled WGS sequence"/>
</dbReference>
<dbReference type="GO" id="GO:0005524">
    <property type="term" value="F:ATP binding"/>
    <property type="evidence" value="ECO:0007669"/>
    <property type="project" value="UniProtKB-KW"/>
</dbReference>
<keyword evidence="6" id="KW-0067">ATP-binding</keyword>